<dbReference type="Proteomes" id="UP000636800">
    <property type="component" value="Unassembled WGS sequence"/>
</dbReference>
<accession>A0A835P6C9</accession>
<dbReference type="OrthoDB" id="780868at2759"/>
<reference evidence="1 2" key="1">
    <citation type="journal article" date="2020" name="Nat. Food">
        <title>A phased Vanilla planifolia genome enables genetic improvement of flavour and production.</title>
        <authorList>
            <person name="Hasing T."/>
            <person name="Tang H."/>
            <person name="Brym M."/>
            <person name="Khazi F."/>
            <person name="Huang T."/>
            <person name="Chambers A.H."/>
        </authorList>
    </citation>
    <scope>NUCLEOTIDE SEQUENCE [LARGE SCALE GENOMIC DNA]</scope>
    <source>
        <tissue evidence="1">Leaf</tissue>
    </source>
</reference>
<dbReference type="AlphaFoldDB" id="A0A835P6C9"/>
<organism evidence="1 2">
    <name type="scientific">Vanilla planifolia</name>
    <name type="common">Vanilla</name>
    <dbReference type="NCBI Taxonomy" id="51239"/>
    <lineage>
        <taxon>Eukaryota</taxon>
        <taxon>Viridiplantae</taxon>
        <taxon>Streptophyta</taxon>
        <taxon>Embryophyta</taxon>
        <taxon>Tracheophyta</taxon>
        <taxon>Spermatophyta</taxon>
        <taxon>Magnoliopsida</taxon>
        <taxon>Liliopsida</taxon>
        <taxon>Asparagales</taxon>
        <taxon>Orchidaceae</taxon>
        <taxon>Vanilloideae</taxon>
        <taxon>Vanilleae</taxon>
        <taxon>Vanilla</taxon>
    </lineage>
</organism>
<dbReference type="EMBL" id="JADCNL010000559">
    <property type="protein sequence ID" value="KAG0446683.1"/>
    <property type="molecule type" value="Genomic_DNA"/>
</dbReference>
<name>A0A835P6C9_VANPL</name>
<evidence type="ECO:0000313" key="2">
    <source>
        <dbReference type="Proteomes" id="UP000636800"/>
    </source>
</evidence>
<protein>
    <submittedName>
        <fullName evidence="1">Uncharacterized protein</fullName>
    </submittedName>
</protein>
<evidence type="ECO:0000313" key="1">
    <source>
        <dbReference type="EMBL" id="KAG0446683.1"/>
    </source>
</evidence>
<proteinExistence type="predicted"/>
<gene>
    <name evidence="1" type="ORF">HPP92_028725</name>
</gene>
<keyword evidence="2" id="KW-1185">Reference proteome</keyword>
<sequence>MRGETPSCLLGAQWKPVLCLSILSRRGYTGSRHRSSFIKTGFLCNFIQLLGFLTDSFIEVDKLPCLFCQPPTVTAYEALRCGCIMLLCRRFPFPLPLMTMEVISFGVATVR</sequence>
<comment type="caution">
    <text evidence="1">The sequence shown here is derived from an EMBL/GenBank/DDBJ whole genome shotgun (WGS) entry which is preliminary data.</text>
</comment>